<dbReference type="InterPro" id="IPR001173">
    <property type="entry name" value="Glyco_trans_2-like"/>
</dbReference>
<evidence type="ECO:0000256" key="2">
    <source>
        <dbReference type="ARBA" id="ARBA00022676"/>
    </source>
</evidence>
<reference evidence="10" key="1">
    <citation type="submission" date="2017-09" db="EMBL/GenBank/DDBJ databases">
        <title>Depth-based differentiation of microbial function through sediment-hosted aquifers and enrichment of novel symbionts in the deep terrestrial subsurface.</title>
        <authorList>
            <person name="Probst A.J."/>
            <person name="Ladd B."/>
            <person name="Jarett J.K."/>
            <person name="Geller-Mcgrath D.E."/>
            <person name="Sieber C.M.K."/>
            <person name="Emerson J.B."/>
            <person name="Anantharaman K."/>
            <person name="Thomas B.C."/>
            <person name="Malmstrom R."/>
            <person name="Stieglmeier M."/>
            <person name="Klingl A."/>
            <person name="Woyke T."/>
            <person name="Ryan C.M."/>
            <person name="Banfield J.F."/>
        </authorList>
    </citation>
    <scope>NUCLEOTIDE SEQUENCE [LARGE SCALE GENOMIC DNA]</scope>
</reference>
<dbReference type="CDD" id="cd04179">
    <property type="entry name" value="DPM_DPG-synthase_like"/>
    <property type="match status" value="1"/>
</dbReference>
<keyword evidence="3 9" id="KW-0808">Transferase</keyword>
<dbReference type="InterPro" id="IPR050256">
    <property type="entry name" value="Glycosyltransferase_2"/>
</dbReference>
<accession>A0A2M8L7F4</accession>
<gene>
    <name evidence="9" type="ORF">COU97_01220</name>
</gene>
<evidence type="ECO:0000256" key="4">
    <source>
        <dbReference type="ARBA" id="ARBA00022692"/>
    </source>
</evidence>
<keyword evidence="5" id="KW-0448">Lipopolysaccharide biosynthesis</keyword>
<dbReference type="AlphaFoldDB" id="A0A2M8L7F4"/>
<dbReference type="InterPro" id="IPR029044">
    <property type="entry name" value="Nucleotide-diphossugar_trans"/>
</dbReference>
<dbReference type="GO" id="GO:0009103">
    <property type="term" value="P:lipopolysaccharide biosynthetic process"/>
    <property type="evidence" value="ECO:0007669"/>
    <property type="project" value="UniProtKB-KW"/>
</dbReference>
<sequence length="244" mass="28244">MAKKVKSPQGISVILPAYNEEKNIQQMVCDCLAYLRKLGDDYEVIVVNDGSQDKTLALAKKIAQRSSHVNVVNHAQNLGYGQALKNGFQAARYDYVFFTDADRQFRLNALDVMFPIAKTQVVDLVIGYRLKRQDKFLRKLLSWGYNILADLLFDLNVKDIDCAFKLFRKDIFKKIKIESTSFFFNTEILAKARFFKFNIIEVGVPHFPRTAGKSTVRFKHIPLTIKELLRIRKSMNKLRSKRVR</sequence>
<evidence type="ECO:0000256" key="1">
    <source>
        <dbReference type="ARBA" id="ARBA00022475"/>
    </source>
</evidence>
<dbReference type="EMBL" id="PFEM01000017">
    <property type="protein sequence ID" value="PJE70165.1"/>
    <property type="molecule type" value="Genomic_DNA"/>
</dbReference>
<evidence type="ECO:0000256" key="7">
    <source>
        <dbReference type="ARBA" id="ARBA00023136"/>
    </source>
</evidence>
<keyword evidence="6" id="KW-1133">Transmembrane helix</keyword>
<dbReference type="GO" id="GO:0099621">
    <property type="term" value="F:undecaprenyl-phosphate 4-deoxy-4-formamido-L-arabinose transferase activity"/>
    <property type="evidence" value="ECO:0007669"/>
    <property type="project" value="TreeGrafter"/>
</dbReference>
<evidence type="ECO:0000256" key="6">
    <source>
        <dbReference type="ARBA" id="ARBA00022989"/>
    </source>
</evidence>
<keyword evidence="2" id="KW-0328">Glycosyltransferase</keyword>
<evidence type="ECO:0000256" key="3">
    <source>
        <dbReference type="ARBA" id="ARBA00022679"/>
    </source>
</evidence>
<evidence type="ECO:0000313" key="10">
    <source>
        <dbReference type="Proteomes" id="UP000231579"/>
    </source>
</evidence>
<dbReference type="Proteomes" id="UP000231579">
    <property type="component" value="Unassembled WGS sequence"/>
</dbReference>
<evidence type="ECO:0000256" key="5">
    <source>
        <dbReference type="ARBA" id="ARBA00022985"/>
    </source>
</evidence>
<evidence type="ECO:0000259" key="8">
    <source>
        <dbReference type="Pfam" id="PF00535"/>
    </source>
</evidence>
<feature type="domain" description="Glycosyltransferase 2-like" evidence="8">
    <location>
        <begin position="12"/>
        <end position="175"/>
    </location>
</feature>
<keyword evidence="4" id="KW-0812">Transmembrane</keyword>
<evidence type="ECO:0000313" key="9">
    <source>
        <dbReference type="EMBL" id="PJE70165.1"/>
    </source>
</evidence>
<keyword evidence="7" id="KW-0472">Membrane</keyword>
<dbReference type="Pfam" id="PF00535">
    <property type="entry name" value="Glycos_transf_2"/>
    <property type="match status" value="1"/>
</dbReference>
<protein>
    <submittedName>
        <fullName evidence="9">Glycosyltransferase family 2 protein</fullName>
    </submittedName>
</protein>
<dbReference type="Gene3D" id="3.90.550.10">
    <property type="entry name" value="Spore Coat Polysaccharide Biosynthesis Protein SpsA, Chain A"/>
    <property type="match status" value="1"/>
</dbReference>
<organism evidence="9 10">
    <name type="scientific">Candidatus Shapirobacteria bacterium CG10_big_fil_rev_8_21_14_0_10_48_15</name>
    <dbReference type="NCBI Taxonomy" id="1974484"/>
    <lineage>
        <taxon>Bacteria</taxon>
        <taxon>Candidatus Shapironibacteriota</taxon>
    </lineage>
</organism>
<keyword evidence="1" id="KW-1003">Cell membrane</keyword>
<name>A0A2M8L7F4_9BACT</name>
<dbReference type="SUPFAM" id="SSF53448">
    <property type="entry name" value="Nucleotide-diphospho-sugar transferases"/>
    <property type="match status" value="1"/>
</dbReference>
<proteinExistence type="predicted"/>
<dbReference type="GO" id="GO:0005886">
    <property type="term" value="C:plasma membrane"/>
    <property type="evidence" value="ECO:0007669"/>
    <property type="project" value="TreeGrafter"/>
</dbReference>
<dbReference type="PANTHER" id="PTHR48090:SF3">
    <property type="entry name" value="UNDECAPRENYL-PHOSPHATE 4-DEOXY-4-FORMAMIDO-L-ARABINOSE TRANSFERASE"/>
    <property type="match status" value="1"/>
</dbReference>
<comment type="caution">
    <text evidence="9">The sequence shown here is derived from an EMBL/GenBank/DDBJ whole genome shotgun (WGS) entry which is preliminary data.</text>
</comment>
<dbReference type="PANTHER" id="PTHR48090">
    <property type="entry name" value="UNDECAPRENYL-PHOSPHATE 4-DEOXY-4-FORMAMIDO-L-ARABINOSE TRANSFERASE-RELATED"/>
    <property type="match status" value="1"/>
</dbReference>